<evidence type="ECO:0000313" key="3">
    <source>
        <dbReference type="EMBL" id="OGM33307.1"/>
    </source>
</evidence>
<evidence type="ECO:0000256" key="1">
    <source>
        <dbReference type="ARBA" id="ARBA00006068"/>
    </source>
</evidence>
<dbReference type="Proteomes" id="UP000178870">
    <property type="component" value="Unassembled WGS sequence"/>
</dbReference>
<protein>
    <recommendedName>
        <fullName evidence="2">Cell envelope-related transcriptional attenuator domain-containing protein</fullName>
    </recommendedName>
</protein>
<feature type="domain" description="Cell envelope-related transcriptional attenuator" evidence="2">
    <location>
        <begin position="81"/>
        <end position="256"/>
    </location>
</feature>
<dbReference type="InterPro" id="IPR050922">
    <property type="entry name" value="LytR/CpsA/Psr_CW_biosynth"/>
</dbReference>
<comment type="caution">
    <text evidence="3">The sequence shown here is derived from an EMBL/GenBank/DDBJ whole genome shotgun (WGS) entry which is preliminary data.</text>
</comment>
<proteinExistence type="inferred from homology"/>
<sequence length="344" mass="37937">MKLPKLTTRAVLFMAFFVSLVSALVTTTLLYTSISRKKETPKTSAILEKLEGHSQENPEKTEFNVLLLGYGGAGHSGGGLSDAMILANINTTSKNVNLIAIPRDIWVDNFKINAAYTVSVEATKQAVEKVTGLPVDYYAAVDFSRFESAINALGGISVDVPVAFDDLFYPIKGLENELCGMTPEKMAEVHRLYSGFELEKQFTCRYEHLHFDTGTQLMDGATALKFIRSRHSDQHGGDFARGVRQQAVLTDVRNKLISLDALTNIDDFFAEFSQLIVSDITEKDIIEFLSQAGDPSEYTSSNINISTDNYLQNSVSSDGQYILNPKAGAGNWEAVHTFIKRGLH</sequence>
<dbReference type="Gene3D" id="3.40.630.190">
    <property type="entry name" value="LCP protein"/>
    <property type="match status" value="1"/>
</dbReference>
<dbReference type="Pfam" id="PF03816">
    <property type="entry name" value="LytR_cpsA_psr"/>
    <property type="match status" value="1"/>
</dbReference>
<dbReference type="AlphaFoldDB" id="A0A1F7Z180"/>
<reference evidence="3 4" key="1">
    <citation type="journal article" date="2016" name="Nat. Commun.">
        <title>Thousands of microbial genomes shed light on interconnected biogeochemical processes in an aquifer system.</title>
        <authorList>
            <person name="Anantharaman K."/>
            <person name="Brown C.T."/>
            <person name="Hug L.A."/>
            <person name="Sharon I."/>
            <person name="Castelle C.J."/>
            <person name="Probst A.J."/>
            <person name="Thomas B.C."/>
            <person name="Singh A."/>
            <person name="Wilkins M.J."/>
            <person name="Karaoz U."/>
            <person name="Brodie E.L."/>
            <person name="Williams K.H."/>
            <person name="Hubbard S.S."/>
            <person name="Banfield J.F."/>
        </authorList>
    </citation>
    <scope>NUCLEOTIDE SEQUENCE [LARGE SCALE GENOMIC DNA]</scope>
</reference>
<comment type="similarity">
    <text evidence="1">Belongs to the LytR/CpsA/Psr (LCP) family.</text>
</comment>
<organism evidence="3 4">
    <name type="scientific">Candidatus Woesebacteria bacterium RIFCSPHIGHO2_01_FULL_44_21</name>
    <dbReference type="NCBI Taxonomy" id="1802503"/>
    <lineage>
        <taxon>Bacteria</taxon>
        <taxon>Candidatus Woeseibacteriota</taxon>
    </lineage>
</organism>
<gene>
    <name evidence="3" type="ORF">A2803_05575</name>
</gene>
<dbReference type="PANTHER" id="PTHR33392">
    <property type="entry name" value="POLYISOPRENYL-TEICHOIC ACID--PEPTIDOGLYCAN TEICHOIC ACID TRANSFERASE TAGU"/>
    <property type="match status" value="1"/>
</dbReference>
<evidence type="ECO:0000313" key="4">
    <source>
        <dbReference type="Proteomes" id="UP000178870"/>
    </source>
</evidence>
<dbReference type="PANTHER" id="PTHR33392:SF6">
    <property type="entry name" value="POLYISOPRENYL-TEICHOIC ACID--PEPTIDOGLYCAN TEICHOIC ACID TRANSFERASE TAGU"/>
    <property type="match status" value="1"/>
</dbReference>
<dbReference type="EMBL" id="MGGP01000004">
    <property type="protein sequence ID" value="OGM33307.1"/>
    <property type="molecule type" value="Genomic_DNA"/>
</dbReference>
<accession>A0A1F7Z180</accession>
<evidence type="ECO:0000259" key="2">
    <source>
        <dbReference type="Pfam" id="PF03816"/>
    </source>
</evidence>
<dbReference type="InterPro" id="IPR004474">
    <property type="entry name" value="LytR_CpsA_psr"/>
</dbReference>
<name>A0A1F7Z180_9BACT</name>